<dbReference type="InterPro" id="IPR003593">
    <property type="entry name" value="AAA+_ATPase"/>
</dbReference>
<keyword evidence="1" id="KW-0813">Transport</keyword>
<dbReference type="Gene3D" id="3.40.50.300">
    <property type="entry name" value="P-loop containing nucleotide triphosphate hydrolases"/>
    <property type="match status" value="1"/>
</dbReference>
<sequence>MMLELINLTKKYGRYTAVDNVSLKVEDGEILGLLGPNGAGKSTTVSMISTTLSPTGGEIRISGKSLHKHPLEIKKIMGIVPQDIALYEPLSARDNLEFFGCLYGLSGKALGRRVDEVLEIIGLQDKQKQDVSQFSGGMKRRVNIGAALMNSPRLLILDEPTVGIDPQSRNHILETVRRLNRERGMTVIYTSHYMEEVEAVCQRAAIMDHGKLIALGTKDELRESLGVLDTLTVDIQPSGQAKAADIENLPGVRRVALEPDRLVILLSPKEGSPIGILDALKQSGLQPTSFKYEEANLEHIFLQVTGKSLRD</sequence>
<dbReference type="InterPro" id="IPR027417">
    <property type="entry name" value="P-loop_NTPase"/>
</dbReference>
<accession>A0ABU3H5T4</accession>
<dbReference type="SMART" id="SM00382">
    <property type="entry name" value="AAA"/>
    <property type="match status" value="1"/>
</dbReference>
<keyword evidence="6" id="KW-1185">Reference proteome</keyword>
<keyword evidence="2" id="KW-0547">Nucleotide-binding</keyword>
<keyword evidence="3 5" id="KW-0067">ATP-binding</keyword>
<evidence type="ECO:0000256" key="3">
    <source>
        <dbReference type="ARBA" id="ARBA00022840"/>
    </source>
</evidence>
<evidence type="ECO:0000256" key="1">
    <source>
        <dbReference type="ARBA" id="ARBA00022448"/>
    </source>
</evidence>
<reference evidence="5 6" key="1">
    <citation type="submission" date="2023-07" db="EMBL/GenBank/DDBJ databases">
        <title>Genomic Encyclopedia of Type Strains, Phase IV (KMG-IV): sequencing the most valuable type-strain genomes for metagenomic binning, comparative biology and taxonomic classification.</title>
        <authorList>
            <person name="Goeker M."/>
        </authorList>
    </citation>
    <scope>NUCLEOTIDE SEQUENCE [LARGE SCALE GENOMIC DNA]</scope>
    <source>
        <strain evidence="5 6">T98</strain>
    </source>
</reference>
<evidence type="ECO:0000313" key="6">
    <source>
        <dbReference type="Proteomes" id="UP001248709"/>
    </source>
</evidence>
<protein>
    <submittedName>
        <fullName evidence="5">ABC-2 type transport system ATP-binding protein</fullName>
    </submittedName>
</protein>
<dbReference type="PROSITE" id="PS50893">
    <property type="entry name" value="ABC_TRANSPORTER_2"/>
    <property type="match status" value="1"/>
</dbReference>
<dbReference type="InterPro" id="IPR003439">
    <property type="entry name" value="ABC_transporter-like_ATP-bd"/>
</dbReference>
<feature type="domain" description="ABC transporter" evidence="4">
    <location>
        <begin position="3"/>
        <end position="234"/>
    </location>
</feature>
<dbReference type="Proteomes" id="UP001248709">
    <property type="component" value="Unassembled WGS sequence"/>
</dbReference>
<gene>
    <name evidence="5" type="ORF">J2Z22_001703</name>
</gene>
<evidence type="ECO:0000313" key="5">
    <source>
        <dbReference type="EMBL" id="MDT3426183.1"/>
    </source>
</evidence>
<name>A0ABU3H5T4_9BACL</name>
<dbReference type="PANTHER" id="PTHR43582">
    <property type="entry name" value="LINEARMYCIN RESISTANCE ATP-BINDING PROTEIN LNRL"/>
    <property type="match status" value="1"/>
</dbReference>
<dbReference type="InterPro" id="IPR025302">
    <property type="entry name" value="DrrA1/2-like_C"/>
</dbReference>
<dbReference type="SUPFAM" id="SSF52540">
    <property type="entry name" value="P-loop containing nucleoside triphosphate hydrolases"/>
    <property type="match status" value="1"/>
</dbReference>
<dbReference type="Pfam" id="PF13732">
    <property type="entry name" value="DrrA1-3_C"/>
    <property type="match status" value="1"/>
</dbReference>
<organism evidence="5 6">
    <name type="scientific">Paenibacillus forsythiae</name>
    <dbReference type="NCBI Taxonomy" id="365616"/>
    <lineage>
        <taxon>Bacteria</taxon>
        <taxon>Bacillati</taxon>
        <taxon>Bacillota</taxon>
        <taxon>Bacilli</taxon>
        <taxon>Bacillales</taxon>
        <taxon>Paenibacillaceae</taxon>
        <taxon>Paenibacillus</taxon>
    </lineage>
</organism>
<dbReference type="InterPro" id="IPR017871">
    <property type="entry name" value="ABC_transporter-like_CS"/>
</dbReference>
<dbReference type="Pfam" id="PF00005">
    <property type="entry name" value="ABC_tran"/>
    <property type="match status" value="1"/>
</dbReference>
<dbReference type="PANTHER" id="PTHR43582:SF2">
    <property type="entry name" value="LINEARMYCIN RESISTANCE ATP-BINDING PROTEIN LNRL"/>
    <property type="match status" value="1"/>
</dbReference>
<evidence type="ECO:0000259" key="4">
    <source>
        <dbReference type="PROSITE" id="PS50893"/>
    </source>
</evidence>
<proteinExistence type="predicted"/>
<dbReference type="GO" id="GO:0005524">
    <property type="term" value="F:ATP binding"/>
    <property type="evidence" value="ECO:0007669"/>
    <property type="project" value="UniProtKB-KW"/>
</dbReference>
<comment type="caution">
    <text evidence="5">The sequence shown here is derived from an EMBL/GenBank/DDBJ whole genome shotgun (WGS) entry which is preliminary data.</text>
</comment>
<dbReference type="PROSITE" id="PS00211">
    <property type="entry name" value="ABC_TRANSPORTER_1"/>
    <property type="match status" value="1"/>
</dbReference>
<dbReference type="EMBL" id="JAUSUY010000005">
    <property type="protein sequence ID" value="MDT3426183.1"/>
    <property type="molecule type" value="Genomic_DNA"/>
</dbReference>
<evidence type="ECO:0000256" key="2">
    <source>
        <dbReference type="ARBA" id="ARBA00022741"/>
    </source>
</evidence>